<evidence type="ECO:0000256" key="4">
    <source>
        <dbReference type="ARBA" id="ARBA00022692"/>
    </source>
</evidence>
<comment type="subcellular location">
    <subcellularLocation>
        <location evidence="1 7">Cell membrane</location>
        <topology evidence="1 7">Multi-pass membrane protein</topology>
    </subcellularLocation>
</comment>
<comment type="caution">
    <text evidence="9">The sequence shown here is derived from an EMBL/GenBank/DDBJ whole genome shotgun (WGS) entry which is preliminary data.</text>
</comment>
<dbReference type="Pfam" id="PF00528">
    <property type="entry name" value="BPD_transp_1"/>
    <property type="match status" value="1"/>
</dbReference>
<evidence type="ECO:0000256" key="6">
    <source>
        <dbReference type="ARBA" id="ARBA00023136"/>
    </source>
</evidence>
<dbReference type="SUPFAM" id="SSF161098">
    <property type="entry name" value="MetI-like"/>
    <property type="match status" value="1"/>
</dbReference>
<dbReference type="InterPro" id="IPR000515">
    <property type="entry name" value="MetI-like"/>
</dbReference>
<feature type="transmembrane region" description="Helical" evidence="7">
    <location>
        <begin position="213"/>
        <end position="236"/>
    </location>
</feature>
<keyword evidence="2 7" id="KW-0813">Transport</keyword>
<evidence type="ECO:0000256" key="5">
    <source>
        <dbReference type="ARBA" id="ARBA00022989"/>
    </source>
</evidence>
<dbReference type="CDD" id="cd06261">
    <property type="entry name" value="TM_PBP2"/>
    <property type="match status" value="1"/>
</dbReference>
<feature type="transmembrane region" description="Helical" evidence="7">
    <location>
        <begin position="174"/>
        <end position="193"/>
    </location>
</feature>
<gene>
    <name evidence="9" type="ORF">IAB73_00150</name>
</gene>
<evidence type="ECO:0000256" key="7">
    <source>
        <dbReference type="RuleBase" id="RU363032"/>
    </source>
</evidence>
<protein>
    <submittedName>
        <fullName evidence="9">Sugar ABC transporter permease</fullName>
    </submittedName>
</protein>
<dbReference type="PROSITE" id="PS50928">
    <property type="entry name" value="ABC_TM1"/>
    <property type="match status" value="1"/>
</dbReference>
<dbReference type="AlphaFoldDB" id="A0A9D0ZA12"/>
<keyword evidence="3" id="KW-1003">Cell membrane</keyword>
<dbReference type="GO" id="GO:0055085">
    <property type="term" value="P:transmembrane transport"/>
    <property type="evidence" value="ECO:0007669"/>
    <property type="project" value="InterPro"/>
</dbReference>
<accession>A0A9D0ZA12</accession>
<reference evidence="9" key="1">
    <citation type="submission" date="2020-10" db="EMBL/GenBank/DDBJ databases">
        <authorList>
            <person name="Gilroy R."/>
        </authorList>
    </citation>
    <scope>NUCLEOTIDE SEQUENCE</scope>
    <source>
        <strain evidence="9">ChiSxjej2B14-6234</strain>
    </source>
</reference>
<dbReference type="PANTHER" id="PTHR30193:SF1">
    <property type="entry name" value="ABC TRANSPORTER PERMEASE PROTEIN YESP-RELATED"/>
    <property type="match status" value="1"/>
</dbReference>
<reference evidence="9" key="2">
    <citation type="journal article" date="2021" name="PeerJ">
        <title>Extensive microbial diversity within the chicken gut microbiome revealed by metagenomics and culture.</title>
        <authorList>
            <person name="Gilroy R."/>
            <person name="Ravi A."/>
            <person name="Getino M."/>
            <person name="Pursley I."/>
            <person name="Horton D.L."/>
            <person name="Alikhan N.F."/>
            <person name="Baker D."/>
            <person name="Gharbi K."/>
            <person name="Hall N."/>
            <person name="Watson M."/>
            <person name="Adriaenssens E.M."/>
            <person name="Foster-Nyarko E."/>
            <person name="Jarju S."/>
            <person name="Secka A."/>
            <person name="Antonio M."/>
            <person name="Oren A."/>
            <person name="Chaudhuri R.R."/>
            <person name="La Ragione R."/>
            <person name="Hildebrand F."/>
            <person name="Pallen M.J."/>
        </authorList>
    </citation>
    <scope>NUCLEOTIDE SEQUENCE</scope>
    <source>
        <strain evidence="9">ChiSxjej2B14-6234</strain>
    </source>
</reference>
<feature type="transmembrane region" description="Helical" evidence="7">
    <location>
        <begin position="271"/>
        <end position="293"/>
    </location>
</feature>
<keyword evidence="4 7" id="KW-0812">Transmembrane</keyword>
<keyword evidence="5 7" id="KW-1133">Transmembrane helix</keyword>
<feature type="transmembrane region" description="Helical" evidence="7">
    <location>
        <begin position="85"/>
        <end position="106"/>
    </location>
</feature>
<feature type="domain" description="ABC transmembrane type-1" evidence="8">
    <location>
        <begin position="81"/>
        <end position="292"/>
    </location>
</feature>
<evidence type="ECO:0000256" key="1">
    <source>
        <dbReference type="ARBA" id="ARBA00004651"/>
    </source>
</evidence>
<feature type="transmembrane region" description="Helical" evidence="7">
    <location>
        <begin position="21"/>
        <end position="46"/>
    </location>
</feature>
<dbReference type="PANTHER" id="PTHR30193">
    <property type="entry name" value="ABC TRANSPORTER PERMEASE PROTEIN"/>
    <property type="match status" value="1"/>
</dbReference>
<name>A0A9D0ZA12_9FIRM</name>
<keyword evidence="6 7" id="KW-0472">Membrane</keyword>
<evidence type="ECO:0000313" key="10">
    <source>
        <dbReference type="Proteomes" id="UP000886887"/>
    </source>
</evidence>
<comment type="similarity">
    <text evidence="7">Belongs to the binding-protein-dependent transport system permease family.</text>
</comment>
<dbReference type="Proteomes" id="UP000886887">
    <property type="component" value="Unassembled WGS sequence"/>
</dbReference>
<dbReference type="Gene3D" id="1.10.3720.10">
    <property type="entry name" value="MetI-like"/>
    <property type="match status" value="1"/>
</dbReference>
<evidence type="ECO:0000259" key="8">
    <source>
        <dbReference type="PROSITE" id="PS50928"/>
    </source>
</evidence>
<evidence type="ECO:0000256" key="2">
    <source>
        <dbReference type="ARBA" id="ARBA00022448"/>
    </source>
</evidence>
<evidence type="ECO:0000256" key="3">
    <source>
        <dbReference type="ARBA" id="ARBA00022475"/>
    </source>
</evidence>
<dbReference type="GO" id="GO:0005886">
    <property type="term" value="C:plasma membrane"/>
    <property type="evidence" value="ECO:0007669"/>
    <property type="project" value="UniProtKB-SubCell"/>
</dbReference>
<evidence type="ECO:0000313" key="9">
    <source>
        <dbReference type="EMBL" id="HIQ70618.1"/>
    </source>
</evidence>
<dbReference type="InterPro" id="IPR035906">
    <property type="entry name" value="MetI-like_sf"/>
</dbReference>
<dbReference type="EMBL" id="DVFJ01000001">
    <property type="protein sequence ID" value="HIQ70618.1"/>
    <property type="molecule type" value="Genomic_DNA"/>
</dbReference>
<feature type="transmembrane region" description="Helical" evidence="7">
    <location>
        <begin position="118"/>
        <end position="137"/>
    </location>
</feature>
<sequence>MIAAQKKMRRSNYGRGETVAGWLFALPAILGFVILMLVPMIVSLFLSMTDYSAFKAEINFIGLDNFRTMFGSTELYIKDSLKATAYYTVLNVPLSLLVAFLIALALNTNIRGRGIFRSIFYLPSIVPAVASCVVWLWLLNQQYGLLTTFIKSLGFGTPGWLWDKNTVIPTIVMTGLWGTGGTMVIFLAGLQGIPQVYYEALSVDGGNAWHKLWHITIPMLTPTIFFNAIMAVINSLQVFTQGFIMTKGGPGNASLFYVYYLYKQAFEKANMGYACALAWFLFVIIMILTAIIMKSQNKWVYYGGD</sequence>
<dbReference type="InterPro" id="IPR051393">
    <property type="entry name" value="ABC_transporter_permease"/>
</dbReference>
<organism evidence="9 10">
    <name type="scientific">Candidatus Onthenecus intestinigallinarum</name>
    <dbReference type="NCBI Taxonomy" id="2840875"/>
    <lineage>
        <taxon>Bacteria</taxon>
        <taxon>Bacillati</taxon>
        <taxon>Bacillota</taxon>
        <taxon>Clostridia</taxon>
        <taxon>Eubacteriales</taxon>
        <taxon>Candidatus Onthenecus</taxon>
    </lineage>
</organism>
<proteinExistence type="inferred from homology"/>